<dbReference type="PANTHER" id="PTHR21599">
    <property type="entry name" value="GLYCERATE KINASE"/>
    <property type="match status" value="1"/>
</dbReference>
<reference evidence="5 6" key="1">
    <citation type="submission" date="2016-05" db="EMBL/GenBank/DDBJ databases">
        <title>Genome Sequence of Pseudomonas citronellolis Strain SJTE-3, an Estrogens and Persistent Organic Pollutants degradation strain.</title>
        <authorList>
            <person name="Liang R."/>
        </authorList>
    </citation>
    <scope>NUCLEOTIDE SEQUENCE [LARGE SCALE GENOMIC DNA]</scope>
    <source>
        <strain evidence="5 6">SJTE-3</strain>
    </source>
</reference>
<dbReference type="Pfam" id="PF02595">
    <property type="entry name" value="Gly_kinase"/>
    <property type="match status" value="1"/>
</dbReference>
<evidence type="ECO:0000256" key="1">
    <source>
        <dbReference type="ARBA" id="ARBA00006284"/>
    </source>
</evidence>
<keyword evidence="3 4" id="KW-0418">Kinase</keyword>
<dbReference type="InterPro" id="IPR004381">
    <property type="entry name" value="Glycerate_kinase"/>
</dbReference>
<evidence type="ECO:0000313" key="6">
    <source>
        <dbReference type="Proteomes" id="UP000077748"/>
    </source>
</evidence>
<sequence>MKLVIAPDSFKESLSAPEVAAAIARGWSRARPLDEILLRPMADGGEGTVDAVLAATGGERRECTVRGPLGAPVQAHWGWLEEGAAVIEMAAASGLHWVAPQQRDATRTTSYGTGELIRAALDAGARKIILGLGGSATNDGGMGLLQALGARFLDERGEPLGDGGAALAGLHAIDLAGLDPRLAGVEVEVAADVNNPLCGEHGASAVFGPQKGASPEQVRQLDAALARYAEVAARTLGQDHSLFPGVGAAGGLGFAARAFLRARFRPGVELVAEVSGLAEALQGADLAITGEGRLDEQSLHGKTPIGVARLAREAGVPLIALAGSLGKGYGRLHEAGIAAAFSLVPGPISLAEAMAGAAGELEARAEELARLWSLAQPAR</sequence>
<evidence type="ECO:0000256" key="2">
    <source>
        <dbReference type="ARBA" id="ARBA00022679"/>
    </source>
</evidence>
<dbReference type="InterPro" id="IPR036129">
    <property type="entry name" value="Glycerate_kinase_sf"/>
</dbReference>
<dbReference type="Gene3D" id="3.90.1510.10">
    <property type="entry name" value="Glycerate kinase, domain 2"/>
    <property type="match status" value="1"/>
</dbReference>
<dbReference type="EMBL" id="CP015878">
    <property type="protein sequence ID" value="ANI13797.1"/>
    <property type="molecule type" value="Genomic_DNA"/>
</dbReference>
<organism evidence="5 6">
    <name type="scientific">Pseudomonas citronellolis</name>
    <dbReference type="NCBI Taxonomy" id="53408"/>
    <lineage>
        <taxon>Bacteria</taxon>
        <taxon>Pseudomonadati</taxon>
        <taxon>Pseudomonadota</taxon>
        <taxon>Gammaproteobacteria</taxon>
        <taxon>Pseudomonadales</taxon>
        <taxon>Pseudomonadaceae</taxon>
        <taxon>Pseudomonas</taxon>
    </lineage>
</organism>
<protein>
    <submittedName>
        <fullName evidence="5">Glycerate kinase</fullName>
    </submittedName>
</protein>
<dbReference type="GO" id="GO:0008887">
    <property type="term" value="F:glycerate kinase activity"/>
    <property type="evidence" value="ECO:0007669"/>
    <property type="project" value="UniProtKB-UniRule"/>
</dbReference>
<name>A0A1A9K815_9PSED</name>
<dbReference type="Gene3D" id="3.40.50.10350">
    <property type="entry name" value="Glycerate kinase, domain 1"/>
    <property type="match status" value="1"/>
</dbReference>
<dbReference type="SUPFAM" id="SSF110738">
    <property type="entry name" value="Glycerate kinase I"/>
    <property type="match status" value="1"/>
</dbReference>
<dbReference type="Proteomes" id="UP000077748">
    <property type="component" value="Chromosome"/>
</dbReference>
<dbReference type="PIRSF" id="PIRSF006078">
    <property type="entry name" value="GlxK"/>
    <property type="match status" value="1"/>
</dbReference>
<evidence type="ECO:0000313" key="5">
    <source>
        <dbReference type="EMBL" id="ANI13797.1"/>
    </source>
</evidence>
<dbReference type="PANTHER" id="PTHR21599:SF0">
    <property type="entry name" value="GLYCERATE KINASE"/>
    <property type="match status" value="1"/>
</dbReference>
<accession>A0A1A9K815</accession>
<dbReference type="NCBIfam" id="TIGR00045">
    <property type="entry name" value="glycerate kinase"/>
    <property type="match status" value="1"/>
</dbReference>
<dbReference type="InterPro" id="IPR018193">
    <property type="entry name" value="Glyc_kinase_flavodox-like_fold"/>
</dbReference>
<evidence type="ECO:0000256" key="3">
    <source>
        <dbReference type="ARBA" id="ARBA00022777"/>
    </source>
</evidence>
<comment type="similarity">
    <text evidence="1 4">Belongs to the glycerate kinase type-1 family.</text>
</comment>
<dbReference type="InterPro" id="IPR018197">
    <property type="entry name" value="Glycerate_kinase_RE-like"/>
</dbReference>
<dbReference type="RefSeq" id="WP_064582210.1">
    <property type="nucleotide sequence ID" value="NZ_CP015878.1"/>
</dbReference>
<dbReference type="GO" id="GO:0031388">
    <property type="term" value="P:organic acid phosphorylation"/>
    <property type="evidence" value="ECO:0007669"/>
    <property type="project" value="UniProtKB-UniRule"/>
</dbReference>
<gene>
    <name evidence="5" type="ORF">A9C11_07245</name>
</gene>
<evidence type="ECO:0000256" key="4">
    <source>
        <dbReference type="PIRNR" id="PIRNR006078"/>
    </source>
</evidence>
<keyword evidence="2 4" id="KW-0808">Transferase</keyword>
<proteinExistence type="inferred from homology"/>
<dbReference type="AlphaFoldDB" id="A0A1A9K815"/>